<dbReference type="eggNOG" id="COG3679">
    <property type="taxonomic scope" value="Bacteria"/>
</dbReference>
<feature type="coiled-coil region" evidence="1">
    <location>
        <begin position="50"/>
        <end position="77"/>
    </location>
</feature>
<dbReference type="EMBL" id="CAUI01000021">
    <property type="protein sequence ID" value="CCU80257.1"/>
    <property type="molecule type" value="Genomic_DNA"/>
</dbReference>
<dbReference type="SUPFAM" id="SSF158622">
    <property type="entry name" value="YheA/YmcA-like"/>
    <property type="match status" value="1"/>
</dbReference>
<dbReference type="Gene3D" id="1.20.1500.10">
    <property type="entry name" value="YheA/YmcA-like"/>
    <property type="match status" value="1"/>
</dbReference>
<proteinExistence type="predicted"/>
<evidence type="ECO:0000313" key="2">
    <source>
        <dbReference type="EMBL" id="CCU80257.1"/>
    </source>
</evidence>
<evidence type="ECO:0000313" key="3">
    <source>
        <dbReference type="Proteomes" id="UP000012063"/>
    </source>
</evidence>
<dbReference type="OrthoDB" id="9811402at2"/>
<dbReference type="InterPro" id="IPR010368">
    <property type="entry name" value="Com_YlbF"/>
</dbReference>
<reference evidence="3" key="1">
    <citation type="journal article" date="2013" name="Genome Announc.">
        <title>Genome Sequence of Halanaerobium saccharolyticum subsp. saccharolyticum Strain DSM 6643T, a Halophilic Hydrogen-Producing Bacterium.</title>
        <authorList>
            <person name="Kivisto A."/>
            <person name="Larjo A."/>
            <person name="Ciranna A."/>
            <person name="Santala V."/>
            <person name="Roos C."/>
            <person name="Karp M."/>
        </authorList>
    </citation>
    <scope>NUCLEOTIDE SEQUENCE [LARGE SCALE GENOMIC DNA]</scope>
    <source>
        <strain evidence="3">DSM 6643</strain>
    </source>
</reference>
<evidence type="ECO:0000256" key="1">
    <source>
        <dbReference type="SAM" id="Coils"/>
    </source>
</evidence>
<keyword evidence="3" id="KW-1185">Reference proteome</keyword>
<dbReference type="RefSeq" id="WP_005489596.1">
    <property type="nucleotide sequence ID" value="NZ_CAUI01000021.1"/>
</dbReference>
<sequence>MSKILEKAQELGELLVDSEEYSTLEKAETVLESDQEAVELLDRFEEKQQKFATDRSNDELKEELQSLQKEMLSNEKVNNYFQSQKQFNQLMNSVNGEISNILNPDQGCSCGGNC</sequence>
<dbReference type="STRING" id="1293054.HSACCH_01972"/>
<dbReference type="FunCoup" id="M5E3H2">
    <property type="interactions" value="2"/>
</dbReference>
<dbReference type="Pfam" id="PF06133">
    <property type="entry name" value="Com_YlbF"/>
    <property type="match status" value="1"/>
</dbReference>
<dbReference type="InParanoid" id="M5E3H2"/>
<dbReference type="InterPro" id="IPR023378">
    <property type="entry name" value="YheA/YmcA-like_dom_sf"/>
</dbReference>
<organism evidence="2 3">
    <name type="scientific">Halanaerobium saccharolyticum subsp. saccharolyticum DSM 6643</name>
    <dbReference type="NCBI Taxonomy" id="1293054"/>
    <lineage>
        <taxon>Bacteria</taxon>
        <taxon>Bacillati</taxon>
        <taxon>Bacillota</taxon>
        <taxon>Clostridia</taxon>
        <taxon>Halanaerobiales</taxon>
        <taxon>Halanaerobiaceae</taxon>
        <taxon>Halanaerobium</taxon>
    </lineage>
</organism>
<protein>
    <submittedName>
        <fullName evidence="2">UPF0342 protein BC_0880</fullName>
    </submittedName>
</protein>
<comment type="caution">
    <text evidence="2">The sequence shown here is derived from an EMBL/GenBank/DDBJ whole genome shotgun (WGS) entry which is preliminary data.</text>
</comment>
<dbReference type="AlphaFoldDB" id="M5E3H2"/>
<keyword evidence="1" id="KW-0175">Coiled coil</keyword>
<accession>M5E3H2</accession>
<gene>
    <name evidence="2" type="ORF">HSACCH_01972</name>
</gene>
<name>M5E3H2_9FIRM</name>
<dbReference type="Proteomes" id="UP000012063">
    <property type="component" value="Unassembled WGS sequence"/>
</dbReference>